<dbReference type="GO" id="GO:0016740">
    <property type="term" value="F:transferase activity"/>
    <property type="evidence" value="ECO:0007669"/>
    <property type="project" value="UniProtKB-KW"/>
</dbReference>
<evidence type="ECO:0000313" key="3">
    <source>
        <dbReference type="Proteomes" id="UP000732399"/>
    </source>
</evidence>
<sequence length="441" mass="48113">MTFEGGHNVNPLALGRNRRTNMLSTSLANQCGAQRYGSGVMPRKKLRIGLLFHSLSSGNLGVAALTIANMSIASEVAAKEGIDIEFVSIGMRDGETPDISGGSIRSIGIDARSLFSPSGLWREFARCDAVLDISGGDSFTDIYHRKRFFFICATKLLVIARRVPLILSPMTIGPFEKPRSRWIAAYIMNRTRATVARDSQSFEVATQLAPRAPLSLAADVAFELPYESRAAERGGDRLRVGVNVSGLLFHEAETGSNRFGLSIDYAVYTRRLIETLLARGAEVHLITHCCSRRMPEDDDGRRADLLSGDYPETIRVPDFSHPCAAKSYISSLDFLVAGRMHACIGAFSAGTPVLPVAYSRKFSGLFGMLGYDAMIPVTGMTDEQAITFSLDALDRRHALAAQEAKGMAQVRQRLAVYKEILANLYRSSTMSSRDMLPPGSA</sequence>
<protein>
    <submittedName>
        <fullName evidence="2">Polysaccharide pyruvyl transferase family protein</fullName>
    </submittedName>
</protein>
<gene>
    <name evidence="2" type="ORF">HBH26_04575</name>
</gene>
<dbReference type="PANTHER" id="PTHR36836:SF1">
    <property type="entry name" value="COLANIC ACID BIOSYNTHESIS PROTEIN WCAK"/>
    <property type="match status" value="1"/>
</dbReference>
<comment type="caution">
    <text evidence="2">The sequence shown here is derived from an EMBL/GenBank/DDBJ whole genome shotgun (WGS) entry which is preliminary data.</text>
</comment>
<keyword evidence="2" id="KW-0808">Transferase</keyword>
<proteinExistence type="predicted"/>
<dbReference type="Pfam" id="PF04230">
    <property type="entry name" value="PS_pyruv_trans"/>
    <property type="match status" value="1"/>
</dbReference>
<dbReference type="RefSeq" id="WP_168133393.1">
    <property type="nucleotide sequence ID" value="NZ_JAAVJH010000002.1"/>
</dbReference>
<accession>A0ABX1CM26</accession>
<dbReference type="PANTHER" id="PTHR36836">
    <property type="entry name" value="COLANIC ACID BIOSYNTHESIS PROTEIN WCAK"/>
    <property type="match status" value="1"/>
</dbReference>
<dbReference type="EMBL" id="JAAVJH010000002">
    <property type="protein sequence ID" value="NJR77891.1"/>
    <property type="molecule type" value="Genomic_DNA"/>
</dbReference>
<feature type="domain" description="Polysaccharide pyruvyl transferase" evidence="1">
    <location>
        <begin position="79"/>
        <end position="359"/>
    </location>
</feature>
<reference evidence="2 3" key="1">
    <citation type="submission" date="2020-03" db="EMBL/GenBank/DDBJ databases">
        <authorList>
            <person name="Wang L."/>
            <person name="He N."/>
            <person name="Li Y."/>
            <person name="Fang Y."/>
            <person name="Zhang F."/>
        </authorList>
    </citation>
    <scope>NUCLEOTIDE SEQUENCE [LARGE SCALE GENOMIC DNA]</scope>
    <source>
        <strain evidence="2 3">36D10-4-7</strain>
    </source>
</reference>
<evidence type="ECO:0000313" key="2">
    <source>
        <dbReference type="EMBL" id="NJR77891.1"/>
    </source>
</evidence>
<name>A0ABX1CM26_9SPHN</name>
<keyword evidence="3" id="KW-1185">Reference proteome</keyword>
<evidence type="ECO:0000259" key="1">
    <source>
        <dbReference type="Pfam" id="PF04230"/>
    </source>
</evidence>
<organism evidence="2 3">
    <name type="scientific">Sphingomonas corticis</name>
    <dbReference type="NCBI Taxonomy" id="2722791"/>
    <lineage>
        <taxon>Bacteria</taxon>
        <taxon>Pseudomonadati</taxon>
        <taxon>Pseudomonadota</taxon>
        <taxon>Alphaproteobacteria</taxon>
        <taxon>Sphingomonadales</taxon>
        <taxon>Sphingomonadaceae</taxon>
        <taxon>Sphingomonas</taxon>
    </lineage>
</organism>
<dbReference type="Proteomes" id="UP000732399">
    <property type="component" value="Unassembled WGS sequence"/>
</dbReference>
<dbReference type="InterPro" id="IPR007345">
    <property type="entry name" value="Polysacch_pyruvyl_Trfase"/>
</dbReference>